<name>A0A239B7L5_9BACT</name>
<keyword evidence="2" id="KW-1185">Reference proteome</keyword>
<dbReference type="Proteomes" id="UP000198480">
    <property type="component" value="Unassembled WGS sequence"/>
</dbReference>
<evidence type="ECO:0000313" key="1">
    <source>
        <dbReference type="EMBL" id="SNS03531.1"/>
    </source>
</evidence>
<organism evidence="1 2">
    <name type="scientific">Belliella buryatensis</name>
    <dbReference type="NCBI Taxonomy" id="1500549"/>
    <lineage>
        <taxon>Bacteria</taxon>
        <taxon>Pseudomonadati</taxon>
        <taxon>Bacteroidota</taxon>
        <taxon>Cytophagia</taxon>
        <taxon>Cytophagales</taxon>
        <taxon>Cyclobacteriaceae</taxon>
        <taxon>Belliella</taxon>
    </lineage>
</organism>
<evidence type="ECO:0000313" key="2">
    <source>
        <dbReference type="Proteomes" id="UP000198480"/>
    </source>
</evidence>
<sequence length="374" mass="42763">MMKRICFVSVLLIVFSCNTENGFYDESGVLQLKLDDAKLIDNSYFEIIDLIPLETNSQNLMSMELRIREHKDGFFVMDAEKFDAVHHFDQSGKYLGKMAEVGEGPNQLLGLQDFQVSENGDLLLLSSIGDQTSIYMKSKSGELSKISDVDYLANSFIKLEDGGYLLAGGYNSPFVSNRVVKIDLEGIIQESFLPNDYTNMMIPLSERNFYESIDGVNYTEIFNNKVYEYSNGKFSIVLEIDFGKYSIPSEFWDVDINEGFEILMENGFATYKSLFSNSNFYLTNIHIQSKSGFYKKVVLINKESGRSYFWEATTQDEDLFSDPIGFKNDEVMFLSYHSVLKEKLGNQVPIAFENKLEETEFDYPVLVQAKINVK</sequence>
<reference evidence="2" key="1">
    <citation type="submission" date="2017-06" db="EMBL/GenBank/DDBJ databases">
        <authorList>
            <person name="Varghese N."/>
            <person name="Submissions S."/>
        </authorList>
    </citation>
    <scope>NUCLEOTIDE SEQUENCE [LARGE SCALE GENOMIC DNA]</scope>
    <source>
        <strain evidence="2">5C</strain>
    </source>
</reference>
<protein>
    <submittedName>
        <fullName evidence="1">6-bladed beta-propeller protein</fullName>
    </submittedName>
</protein>
<gene>
    <name evidence="1" type="ORF">SAMN06295967_102165</name>
</gene>
<accession>A0A239B7L5</accession>
<proteinExistence type="predicted"/>
<dbReference type="SUPFAM" id="SSF75011">
    <property type="entry name" value="3-carboxy-cis,cis-mucoante lactonizing enzyme"/>
    <property type="match status" value="1"/>
</dbReference>
<dbReference type="OrthoDB" id="819631at2"/>
<dbReference type="EMBL" id="FZOK01000002">
    <property type="protein sequence ID" value="SNS03531.1"/>
    <property type="molecule type" value="Genomic_DNA"/>
</dbReference>
<dbReference type="AlphaFoldDB" id="A0A239B7L5"/>
<dbReference type="PROSITE" id="PS51257">
    <property type="entry name" value="PROKAR_LIPOPROTEIN"/>
    <property type="match status" value="1"/>
</dbReference>
<dbReference type="Pfam" id="PF17170">
    <property type="entry name" value="DUF5128"/>
    <property type="match status" value="1"/>
</dbReference>